<dbReference type="SUPFAM" id="SSF52540">
    <property type="entry name" value="P-loop containing nucleoside triphosphate hydrolases"/>
    <property type="match status" value="1"/>
</dbReference>
<dbReference type="PANTHER" id="PTHR43681">
    <property type="entry name" value="TRANSMEMBRANE GTPASE FZO"/>
    <property type="match status" value="1"/>
</dbReference>
<dbReference type="PANTHER" id="PTHR43681:SF1">
    <property type="entry name" value="SARCALUMENIN"/>
    <property type="match status" value="1"/>
</dbReference>
<protein>
    <recommendedName>
        <fullName evidence="2">Dynamin N-terminal domain-containing protein</fullName>
    </recommendedName>
</protein>
<reference evidence="3 4" key="1">
    <citation type="submission" date="2019-04" db="EMBL/GenBank/DDBJ databases">
        <title>Mesorhizobium composti sp. nov., isolated from compost.</title>
        <authorList>
            <person name="Lin S.-Y."/>
            <person name="Hameed A."/>
            <person name="Hsieh Y.-T."/>
            <person name="Young C.-C."/>
        </authorList>
    </citation>
    <scope>NUCLEOTIDE SEQUENCE [LARGE SCALE GENOMIC DNA]</scope>
    <source>
        <strain evidence="3 4">CC-YTH430</strain>
    </source>
</reference>
<dbReference type="Gene3D" id="3.40.50.300">
    <property type="entry name" value="P-loop containing nucleotide triphosphate hydrolases"/>
    <property type="match status" value="1"/>
</dbReference>
<accession>A0ABY2Q8V5</accession>
<dbReference type="InterPro" id="IPR045063">
    <property type="entry name" value="Dynamin_N"/>
</dbReference>
<dbReference type="InterPro" id="IPR027417">
    <property type="entry name" value="P-loop_NTPase"/>
</dbReference>
<feature type="compositionally biased region" description="Basic and acidic residues" evidence="1">
    <location>
        <begin position="560"/>
        <end position="571"/>
    </location>
</feature>
<gene>
    <name evidence="3" type="ORF">E6C48_06005</name>
</gene>
<evidence type="ECO:0000313" key="4">
    <source>
        <dbReference type="Proteomes" id="UP000306441"/>
    </source>
</evidence>
<feature type="region of interest" description="Disordered" evidence="1">
    <location>
        <begin position="551"/>
        <end position="571"/>
    </location>
</feature>
<comment type="caution">
    <text evidence="3">The sequence shown here is derived from an EMBL/GenBank/DDBJ whole genome shotgun (WGS) entry which is preliminary data.</text>
</comment>
<feature type="domain" description="Dynamin N-terminal" evidence="2">
    <location>
        <begin position="50"/>
        <end position="205"/>
    </location>
</feature>
<sequence>MDLREYERAKFALAEILRSAATLAKGDHGGEIEDRFRDLFARLAEDRFNLVFIGRFSRGKSSLMNAILGTDRLPTGIVPLTSVVTTVGYGTSEKVILRYRGKHLDIPVSIEDLSRYVTQEGNPGNELGIATANIELPAQILRRGFHFIDTPGLGSAIAENTLTTESFLPEADALVLVTSYESPLSEEEIRSLETMGSGLQVFVIINKQDLASEDERRQAANFVREQLKARFGDAAPEIFSVSARDAIAAKLSRDQSLLASSGMPEFEARLAEFLVDRKQSRFLARMCDRVRSLLEGLPPLTGIADLLGQVEALGKTFGVSVEGRRSAPRVGEAFSARQLRSCEICASVDEALWEFLRRYQYRLVAEGDERERFAGRSGFCPFHIWEYRAIASPYGTCVGFPPLLDRLAEQLRKAVASGRSSFVASAVETAQLAEHDACAMCAIRDKAEARAISGLAGRFRKSADETLTGLSAVCLTHLGMLAEALADDSSLLRTLAAHHVELLERVAEDMRAFALKHDAVRRPLETREEQTAAERALFLLAGLRNVNFAAGATGPRTNGRRSEPTRIRKRG</sequence>
<dbReference type="Pfam" id="PF00350">
    <property type="entry name" value="Dynamin_N"/>
    <property type="match status" value="1"/>
</dbReference>
<keyword evidence="4" id="KW-1185">Reference proteome</keyword>
<dbReference type="InterPro" id="IPR051943">
    <property type="entry name" value="TRAFAC_Dynamin-like_GTPase"/>
</dbReference>
<name>A0ABY2Q8V5_9HYPH</name>
<evidence type="ECO:0000259" key="2">
    <source>
        <dbReference type="Pfam" id="PF00350"/>
    </source>
</evidence>
<evidence type="ECO:0000256" key="1">
    <source>
        <dbReference type="SAM" id="MobiDB-lite"/>
    </source>
</evidence>
<proteinExistence type="predicted"/>
<evidence type="ECO:0000313" key="3">
    <source>
        <dbReference type="EMBL" id="THF58170.1"/>
    </source>
</evidence>
<dbReference type="Proteomes" id="UP000306441">
    <property type="component" value="Unassembled WGS sequence"/>
</dbReference>
<dbReference type="EMBL" id="SSNY01000003">
    <property type="protein sequence ID" value="THF58170.1"/>
    <property type="molecule type" value="Genomic_DNA"/>
</dbReference>
<organism evidence="3 4">
    <name type="scientific">Ollibium composti</name>
    <dbReference type="NCBI Taxonomy" id="2675109"/>
    <lineage>
        <taxon>Bacteria</taxon>
        <taxon>Pseudomonadati</taxon>
        <taxon>Pseudomonadota</taxon>
        <taxon>Alphaproteobacteria</taxon>
        <taxon>Hyphomicrobiales</taxon>
        <taxon>Phyllobacteriaceae</taxon>
        <taxon>Ollibium</taxon>
    </lineage>
</organism>
<dbReference type="RefSeq" id="WP_136355099.1">
    <property type="nucleotide sequence ID" value="NZ_SSNY01000003.1"/>
</dbReference>
<dbReference type="CDD" id="cd09912">
    <property type="entry name" value="DLP_2"/>
    <property type="match status" value="1"/>
</dbReference>